<dbReference type="InterPro" id="IPR000270">
    <property type="entry name" value="PB1_dom"/>
</dbReference>
<dbReference type="CDD" id="cd06407">
    <property type="entry name" value="PB1_NLP"/>
    <property type="match status" value="1"/>
</dbReference>
<keyword evidence="5" id="KW-0539">Nucleus</keyword>
<dbReference type="Pfam" id="PF00564">
    <property type="entry name" value="PB1"/>
    <property type="match status" value="1"/>
</dbReference>
<dbReference type="InterPro" id="IPR034891">
    <property type="entry name" value="PB1_NLP"/>
</dbReference>
<evidence type="ECO:0000313" key="9">
    <source>
        <dbReference type="EMBL" id="KAG2390622.1"/>
    </source>
</evidence>
<feature type="region of interest" description="Disordered" evidence="6">
    <location>
        <begin position="483"/>
        <end position="510"/>
    </location>
</feature>
<evidence type="ECO:0000256" key="4">
    <source>
        <dbReference type="ARBA" id="ARBA00023163"/>
    </source>
</evidence>
<dbReference type="SMART" id="SM00666">
    <property type="entry name" value="PB1"/>
    <property type="match status" value="1"/>
</dbReference>
<dbReference type="InterPro" id="IPR053793">
    <property type="entry name" value="PB1-like"/>
</dbReference>
<evidence type="ECO:0000256" key="6">
    <source>
        <dbReference type="SAM" id="MobiDB-lite"/>
    </source>
</evidence>
<dbReference type="GO" id="GO:0003700">
    <property type="term" value="F:DNA-binding transcription factor activity"/>
    <property type="evidence" value="ECO:0007669"/>
    <property type="project" value="InterPro"/>
</dbReference>
<evidence type="ECO:0000259" key="7">
    <source>
        <dbReference type="PROSITE" id="PS51519"/>
    </source>
</evidence>
<proteinExistence type="predicted"/>
<organism evidence="9 10">
    <name type="scientific">Phaseolus angularis</name>
    <name type="common">Azuki bean</name>
    <name type="synonym">Vigna angularis</name>
    <dbReference type="NCBI Taxonomy" id="3914"/>
    <lineage>
        <taxon>Eukaryota</taxon>
        <taxon>Viridiplantae</taxon>
        <taxon>Streptophyta</taxon>
        <taxon>Embryophyta</taxon>
        <taxon>Tracheophyta</taxon>
        <taxon>Spermatophyta</taxon>
        <taxon>Magnoliopsida</taxon>
        <taxon>eudicotyledons</taxon>
        <taxon>Gunneridae</taxon>
        <taxon>Pentapetalae</taxon>
        <taxon>rosids</taxon>
        <taxon>fabids</taxon>
        <taxon>Fabales</taxon>
        <taxon>Fabaceae</taxon>
        <taxon>Papilionoideae</taxon>
        <taxon>50 kb inversion clade</taxon>
        <taxon>NPAAA clade</taxon>
        <taxon>indigoferoid/millettioid clade</taxon>
        <taxon>Phaseoleae</taxon>
        <taxon>Vigna</taxon>
    </lineage>
</organism>
<dbReference type="PANTHER" id="PTHR32002">
    <property type="entry name" value="PROTEIN NLP8"/>
    <property type="match status" value="1"/>
</dbReference>
<keyword evidence="3" id="KW-0238">DNA-binding</keyword>
<keyword evidence="4" id="KW-0804">Transcription</keyword>
<evidence type="ECO:0000256" key="1">
    <source>
        <dbReference type="ARBA" id="ARBA00011726"/>
    </source>
</evidence>
<keyword evidence="2" id="KW-0805">Transcription regulation</keyword>
<name>A0A8T0K371_PHAAN</name>
<comment type="caution">
    <text evidence="9">The sequence shown here is derived from an EMBL/GenBank/DDBJ whole genome shotgun (WGS) entry which is preliminary data.</text>
</comment>
<protein>
    <submittedName>
        <fullName evidence="9">Protein NLP2-like protein</fullName>
    </submittedName>
</protein>
<feature type="region of interest" description="Disordered" evidence="6">
    <location>
        <begin position="615"/>
        <end position="650"/>
    </location>
</feature>
<reference evidence="9 10" key="1">
    <citation type="submission" date="2020-05" db="EMBL/GenBank/DDBJ databases">
        <title>Vigna angularis (adzuki bean) Var. LongXiaoDou No. 4 denovo assembly.</title>
        <authorList>
            <person name="Xiang H."/>
        </authorList>
    </citation>
    <scope>NUCLEOTIDE SEQUENCE [LARGE SCALE GENOMIC DNA]</scope>
    <source>
        <tissue evidence="9">Leaf</tissue>
    </source>
</reference>
<feature type="compositionally biased region" description="Basic residues" evidence="6">
    <location>
        <begin position="498"/>
        <end position="510"/>
    </location>
</feature>
<feature type="domain" description="PB1" evidence="8">
    <location>
        <begin position="663"/>
        <end position="746"/>
    </location>
</feature>
<comment type="subunit">
    <text evidence="1">Homodimers and heterodimers.</text>
</comment>
<dbReference type="Proteomes" id="UP000743370">
    <property type="component" value="Unassembled WGS sequence"/>
</dbReference>
<evidence type="ECO:0000313" key="10">
    <source>
        <dbReference type="Proteomes" id="UP000743370"/>
    </source>
</evidence>
<dbReference type="EMBL" id="JABFOF010000007">
    <property type="protein sequence ID" value="KAG2390622.1"/>
    <property type="molecule type" value="Genomic_DNA"/>
</dbReference>
<gene>
    <name evidence="9" type="ORF">HKW66_Vig0254400</name>
</gene>
<sequence>MEYGGLVQNCGFGSLWECDSASEEDSIEEVLAEGCWVETSGVGSCEAQYIGSSEAEMEVELRKRWWIGPNKVNSSVKDRLVVAVCYLRECTKNSNLMIQVWVPLRRGLVAGPEYLTRNLDDWVAVEMNMNVNMNSARDVSLRFYRSQEYPRLPYYVDLPGSLALPVFERGTDTCLGVIQILTPPCDTVNYCPQLLNNNLLCNPFQAFEEVYEAAVNEIVEVMRCVCRAQNVALALSWAPCCIQQGGKCGGYGHSTENHLSTVERACFVGDAQVLGFKEASSQHHLLRGQGIVGTAFTTAKPCFAIDVAAFTRAQYPLAHHANIFGLHAAVAIPLRSLYTDFVVEFFLPKDCRDRENQSHFLSSISLILQQSCRTLHVVMGDEFTLPPLPPPPPPQPQPYVNNKEEIVMSEKSDSQWQAEACGSWIAHMMEAQAQEQKAKGVCVSLEYLEEAKEEFKVTGKCRWESGSSGAYDAVEVQEQHVFGDESQTQTQTQNFGGRRGRKSGEKRRTKAEKTISLPVLRQYFAGSLKDAAKSIGGEIYIIYIYIYVYILIIRSIKLNISVLQHGITRWPSRKIKKVGHSLKKLQLVIDSVQGAEGAIQIGSFYNSFPELSSATSQSKNNNSSNNNSSSLYGHSPPSSSSPSTVPPQQQHLYFSTPNVSQTGLRVKATFGDEKIRFSLQPKWGFRDLEVEIGRRFNVKDLGNLVIKYLDDEGEWVVLACDGDLEECKDLHTTYESRTIRLALFQPSP</sequence>
<feature type="domain" description="RWP-RK" evidence="7">
    <location>
        <begin position="501"/>
        <end position="598"/>
    </location>
</feature>
<evidence type="ECO:0000256" key="3">
    <source>
        <dbReference type="ARBA" id="ARBA00023125"/>
    </source>
</evidence>
<dbReference type="SUPFAM" id="SSF54277">
    <property type="entry name" value="CAD &amp; PB1 domains"/>
    <property type="match status" value="1"/>
</dbReference>
<dbReference type="InterPro" id="IPR003035">
    <property type="entry name" value="RWP-RK_dom"/>
</dbReference>
<dbReference type="GO" id="GO:0003677">
    <property type="term" value="F:DNA binding"/>
    <property type="evidence" value="ECO:0007669"/>
    <property type="project" value="UniProtKB-KW"/>
</dbReference>
<dbReference type="AlphaFoldDB" id="A0A8T0K371"/>
<dbReference type="InterPro" id="IPR055081">
    <property type="entry name" value="NLP1-9_GAF"/>
</dbReference>
<evidence type="ECO:0000259" key="8">
    <source>
        <dbReference type="PROSITE" id="PS51745"/>
    </source>
</evidence>
<dbReference type="PANTHER" id="PTHR32002:SF46">
    <property type="entry name" value="PROTEIN NLP2"/>
    <property type="match status" value="1"/>
</dbReference>
<evidence type="ECO:0000256" key="5">
    <source>
        <dbReference type="ARBA" id="ARBA00023242"/>
    </source>
</evidence>
<dbReference type="InterPro" id="IPR045012">
    <property type="entry name" value="NLP"/>
</dbReference>
<dbReference type="Pfam" id="PF22922">
    <property type="entry name" value="GAF_NLP"/>
    <property type="match status" value="1"/>
</dbReference>
<dbReference type="Gene3D" id="3.10.20.90">
    <property type="entry name" value="Phosphatidylinositol 3-kinase Catalytic Subunit, Chain A, domain 1"/>
    <property type="match status" value="1"/>
</dbReference>
<feature type="compositionally biased region" description="Polar residues" evidence="6">
    <location>
        <begin position="485"/>
        <end position="495"/>
    </location>
</feature>
<feature type="compositionally biased region" description="Low complexity" evidence="6">
    <location>
        <begin position="615"/>
        <end position="647"/>
    </location>
</feature>
<accession>A0A8T0K371</accession>
<evidence type="ECO:0000256" key="2">
    <source>
        <dbReference type="ARBA" id="ARBA00023015"/>
    </source>
</evidence>
<dbReference type="PROSITE" id="PS51519">
    <property type="entry name" value="RWP_RK"/>
    <property type="match status" value="1"/>
</dbReference>
<dbReference type="PROSITE" id="PS51745">
    <property type="entry name" value="PB1"/>
    <property type="match status" value="1"/>
</dbReference>